<dbReference type="RefSeq" id="WP_250423324.1">
    <property type="nucleotide sequence ID" value="NZ_JAJKBJ010000015.1"/>
</dbReference>
<dbReference type="Proteomes" id="UP001139721">
    <property type="component" value="Unassembled WGS sequence"/>
</dbReference>
<evidence type="ECO:0000313" key="4">
    <source>
        <dbReference type="EMBL" id="MCL9684843.1"/>
    </source>
</evidence>
<dbReference type="Gene3D" id="3.40.190.10">
    <property type="entry name" value="Periplasmic binding protein-like II"/>
    <property type="match status" value="2"/>
</dbReference>
<keyword evidence="5" id="KW-1185">Reference proteome</keyword>
<protein>
    <submittedName>
        <fullName evidence="4">Transporter substrate-binding domain-containing protein</fullName>
    </submittedName>
</protein>
<gene>
    <name evidence="4" type="ORF">LOX96_12125</name>
</gene>
<dbReference type="EMBL" id="JAJKBJ010000015">
    <property type="protein sequence ID" value="MCL9684843.1"/>
    <property type="molecule type" value="Genomic_DNA"/>
</dbReference>
<comment type="similarity">
    <text evidence="1">Belongs to the bacterial solute-binding protein 3 family.</text>
</comment>
<dbReference type="SMART" id="SM00062">
    <property type="entry name" value="PBPb"/>
    <property type="match status" value="1"/>
</dbReference>
<organism evidence="4 5">
    <name type="scientific">Legionella maioricensis</name>
    <dbReference type="NCBI Taxonomy" id="2896528"/>
    <lineage>
        <taxon>Bacteria</taxon>
        <taxon>Pseudomonadati</taxon>
        <taxon>Pseudomonadota</taxon>
        <taxon>Gammaproteobacteria</taxon>
        <taxon>Legionellales</taxon>
        <taxon>Legionellaceae</taxon>
        <taxon>Legionella</taxon>
    </lineage>
</organism>
<keyword evidence="2" id="KW-0732">Signal</keyword>
<evidence type="ECO:0000313" key="5">
    <source>
        <dbReference type="Proteomes" id="UP001139721"/>
    </source>
</evidence>
<evidence type="ECO:0000256" key="1">
    <source>
        <dbReference type="ARBA" id="ARBA00010333"/>
    </source>
</evidence>
<name>A0A9X2D265_9GAMM</name>
<dbReference type="PANTHER" id="PTHR35936">
    <property type="entry name" value="MEMBRANE-BOUND LYTIC MUREIN TRANSGLYCOSYLASE F"/>
    <property type="match status" value="1"/>
</dbReference>
<evidence type="ECO:0000259" key="3">
    <source>
        <dbReference type="SMART" id="SM00062"/>
    </source>
</evidence>
<dbReference type="InterPro" id="IPR001638">
    <property type="entry name" value="Solute-binding_3/MltF_N"/>
</dbReference>
<dbReference type="AlphaFoldDB" id="A0A9X2D265"/>
<dbReference type="SUPFAM" id="SSF53850">
    <property type="entry name" value="Periplasmic binding protein-like II"/>
    <property type="match status" value="1"/>
</dbReference>
<accession>A0A9X2D265</accession>
<feature type="domain" description="Solute-binding protein family 3/N-terminal" evidence="3">
    <location>
        <begin position="20"/>
        <end position="243"/>
    </location>
</feature>
<sequence length="247" mass="27707">MKLIVFIILFISNIFAYGQSLKVGVLQFAPPFSSKSDTTNHYYGFVVDLMNVICQRLNYKCEFVPIPASGEFDALDKGVLDVTFTPSPITASLLSDKYIFSLPYLASHGQFLALESDPVHSTADIHDKKIGFFKFNFAESEILNKYSTNNKFVEFTDPAELLNALLAKNIDLILINHYAAKYMVNISESKVKLVGDKIPIGSGYGIITLKRNIVLINKINNILLDMEKDGSYLKVFNEYFGSNSKLQ</sequence>
<evidence type="ECO:0000256" key="2">
    <source>
        <dbReference type="ARBA" id="ARBA00022729"/>
    </source>
</evidence>
<dbReference type="Pfam" id="PF00497">
    <property type="entry name" value="SBP_bac_3"/>
    <property type="match status" value="1"/>
</dbReference>
<comment type="caution">
    <text evidence="4">The sequence shown here is derived from an EMBL/GenBank/DDBJ whole genome shotgun (WGS) entry which is preliminary data.</text>
</comment>
<reference evidence="4" key="1">
    <citation type="submission" date="2021-11" db="EMBL/GenBank/DDBJ databases">
        <title>Legionella maioricencis sp. nov., a new species isolated from hot water samples in Mallorca.</title>
        <authorList>
            <person name="Crespi S."/>
            <person name="Drasar V."/>
            <person name="Salva-Serra F."/>
            <person name="Jaen-Luchoro D."/>
            <person name="Pineiro-Iglesias B."/>
            <person name="Aliaga F."/>
            <person name="Fernandez-Juarez V."/>
            <person name="Coll G."/>
            <person name="Moore E.R.B."/>
            <person name="Bennasar-Figueras A."/>
        </authorList>
    </citation>
    <scope>NUCLEOTIDE SEQUENCE</scope>
    <source>
        <strain evidence="4">HCPI-6</strain>
    </source>
</reference>
<proteinExistence type="inferred from homology"/>
<dbReference type="PANTHER" id="PTHR35936:SF19">
    <property type="entry name" value="AMINO-ACID-BINDING PROTEIN YXEM-RELATED"/>
    <property type="match status" value="1"/>
</dbReference>